<keyword evidence="2" id="KW-1185">Reference proteome</keyword>
<protein>
    <submittedName>
        <fullName evidence="1">Uncharacterized protein</fullName>
    </submittedName>
</protein>
<dbReference type="RefSeq" id="WP_229344529.1">
    <property type="nucleotide sequence ID" value="NZ_JAINUL010000001.1"/>
</dbReference>
<dbReference type="Proteomes" id="UP001520654">
    <property type="component" value="Unassembled WGS sequence"/>
</dbReference>
<reference evidence="1 2" key="1">
    <citation type="submission" date="2021-08" db="EMBL/GenBank/DDBJ databases">
        <title>Genomic Architecture of Streptomyces flavotricini NGL1 and Streptomyces erythrochromogenes HMS4 With Differential Plant Beneficial attributes and laccase production capabilities.</title>
        <authorList>
            <person name="Salwan R."/>
            <person name="Kaur R."/>
            <person name="Sharma V."/>
        </authorList>
    </citation>
    <scope>NUCLEOTIDE SEQUENCE [LARGE SCALE GENOMIC DNA]</scope>
    <source>
        <strain evidence="1 2">NGL1</strain>
    </source>
</reference>
<sequence length="46" mass="4972">MPVQQLTRASTTRQGTDIHTDERSLFERAVTATICEDGPAAAKVVV</sequence>
<evidence type="ECO:0000313" key="1">
    <source>
        <dbReference type="EMBL" id="MCC0100671.1"/>
    </source>
</evidence>
<evidence type="ECO:0000313" key="2">
    <source>
        <dbReference type="Proteomes" id="UP001520654"/>
    </source>
</evidence>
<name>A0ABS8EHP5_9ACTN</name>
<comment type="caution">
    <text evidence="1">The sequence shown here is derived from an EMBL/GenBank/DDBJ whole genome shotgun (WGS) entry which is preliminary data.</text>
</comment>
<proteinExistence type="predicted"/>
<accession>A0ABS8EHP5</accession>
<dbReference type="EMBL" id="JAINUL010000001">
    <property type="protein sequence ID" value="MCC0100671.1"/>
    <property type="molecule type" value="Genomic_DNA"/>
</dbReference>
<gene>
    <name evidence="1" type="ORF">K7B10_39155</name>
</gene>
<organism evidence="1 2">
    <name type="scientific">Streptomyces flavotricini</name>
    <dbReference type="NCBI Taxonomy" id="66888"/>
    <lineage>
        <taxon>Bacteria</taxon>
        <taxon>Bacillati</taxon>
        <taxon>Actinomycetota</taxon>
        <taxon>Actinomycetes</taxon>
        <taxon>Kitasatosporales</taxon>
        <taxon>Streptomycetaceae</taxon>
        <taxon>Streptomyces</taxon>
    </lineage>
</organism>